<sequence>MDIMSRATQKGIEEGLALTRWVQPFTDEKEIAINKSTIITMVPASLGMSKYYEYVLKSIKGMRLVTSTTEDIEGEPTDKNLEQIELEGRVERDFKDWNKQEELERLLEETTEFLKKHTKTIH</sequence>
<organism evidence="1">
    <name type="scientific">marine metagenome</name>
    <dbReference type="NCBI Taxonomy" id="408172"/>
    <lineage>
        <taxon>unclassified sequences</taxon>
        <taxon>metagenomes</taxon>
        <taxon>ecological metagenomes</taxon>
    </lineage>
</organism>
<protein>
    <submittedName>
        <fullName evidence="1">Uncharacterized protein</fullName>
    </submittedName>
</protein>
<proteinExistence type="predicted"/>
<dbReference type="AlphaFoldDB" id="A0A381NWK2"/>
<accession>A0A381NWK2</accession>
<dbReference type="Gene3D" id="2.30.30.100">
    <property type="match status" value="1"/>
</dbReference>
<evidence type="ECO:0000313" key="1">
    <source>
        <dbReference type="EMBL" id="SUZ58268.1"/>
    </source>
</evidence>
<name>A0A381NWK2_9ZZZZ</name>
<reference evidence="1" key="1">
    <citation type="submission" date="2018-05" db="EMBL/GenBank/DDBJ databases">
        <authorList>
            <person name="Lanie J.A."/>
            <person name="Ng W.-L."/>
            <person name="Kazmierczak K.M."/>
            <person name="Andrzejewski T.M."/>
            <person name="Davidsen T.M."/>
            <person name="Wayne K.J."/>
            <person name="Tettelin H."/>
            <person name="Glass J.I."/>
            <person name="Rusch D."/>
            <person name="Podicherti R."/>
            <person name="Tsui H.-C.T."/>
            <person name="Winkler M.E."/>
        </authorList>
    </citation>
    <scope>NUCLEOTIDE SEQUENCE</scope>
</reference>
<dbReference type="EMBL" id="UINC01000609">
    <property type="protein sequence ID" value="SUZ58268.1"/>
    <property type="molecule type" value="Genomic_DNA"/>
</dbReference>
<gene>
    <name evidence="1" type="ORF">METZ01_LOCUS11122</name>
</gene>